<dbReference type="PROSITE" id="PS51918">
    <property type="entry name" value="RADICAL_SAM"/>
    <property type="match status" value="1"/>
</dbReference>
<evidence type="ECO:0000256" key="4">
    <source>
        <dbReference type="ARBA" id="ARBA00023014"/>
    </source>
</evidence>
<dbReference type="InterPro" id="IPR007197">
    <property type="entry name" value="rSAM"/>
</dbReference>
<keyword evidence="1" id="KW-0949">S-adenosyl-L-methionine</keyword>
<dbReference type="CDD" id="cd01335">
    <property type="entry name" value="Radical_SAM"/>
    <property type="match status" value="1"/>
</dbReference>
<organism evidence="6 7">
    <name type="scientific">Lachnoclostridium phocaeense</name>
    <dbReference type="NCBI Taxonomy" id="1871021"/>
    <lineage>
        <taxon>Bacteria</taxon>
        <taxon>Bacillati</taxon>
        <taxon>Bacillota</taxon>
        <taxon>Clostridia</taxon>
        <taxon>Lachnospirales</taxon>
        <taxon>Lachnospiraceae</taxon>
    </lineage>
</organism>
<dbReference type="Pfam" id="PF04055">
    <property type="entry name" value="Radical_SAM"/>
    <property type="match status" value="1"/>
</dbReference>
<evidence type="ECO:0000313" key="6">
    <source>
        <dbReference type="EMBL" id="HJF93703.1"/>
    </source>
</evidence>
<evidence type="ECO:0000259" key="5">
    <source>
        <dbReference type="PROSITE" id="PS51918"/>
    </source>
</evidence>
<dbReference type="Gene3D" id="3.20.20.70">
    <property type="entry name" value="Aldolase class I"/>
    <property type="match status" value="1"/>
</dbReference>
<dbReference type="PANTHER" id="PTHR43524:SF1">
    <property type="entry name" value="RADICAL SAM SUPERFAMILY PROTEIN"/>
    <property type="match status" value="1"/>
</dbReference>
<evidence type="ECO:0000256" key="2">
    <source>
        <dbReference type="ARBA" id="ARBA00022723"/>
    </source>
</evidence>
<dbReference type="SUPFAM" id="SSF102114">
    <property type="entry name" value="Radical SAM enzymes"/>
    <property type="match status" value="1"/>
</dbReference>
<reference evidence="6" key="2">
    <citation type="submission" date="2021-09" db="EMBL/GenBank/DDBJ databases">
        <authorList>
            <person name="Gilroy R."/>
        </authorList>
    </citation>
    <scope>NUCLEOTIDE SEQUENCE</scope>
    <source>
        <strain evidence="6">ChiSjej5B23-16112</strain>
    </source>
</reference>
<accession>A0A921HZW4</accession>
<dbReference type="SFLD" id="SFLDG01067">
    <property type="entry name" value="SPASM/twitch_domain_containing"/>
    <property type="match status" value="1"/>
</dbReference>
<evidence type="ECO:0000256" key="1">
    <source>
        <dbReference type="ARBA" id="ARBA00022691"/>
    </source>
</evidence>
<protein>
    <submittedName>
        <fullName evidence="6">Radical SAM protein</fullName>
    </submittedName>
</protein>
<proteinExistence type="predicted"/>
<dbReference type="InterPro" id="IPR013785">
    <property type="entry name" value="Aldolase_TIM"/>
</dbReference>
<keyword evidence="2" id="KW-0479">Metal-binding</keyword>
<dbReference type="InterPro" id="IPR058240">
    <property type="entry name" value="rSAM_sf"/>
</dbReference>
<name>A0A921HZW4_9FIRM</name>
<dbReference type="EMBL" id="DYVY01000048">
    <property type="protein sequence ID" value="HJF93703.1"/>
    <property type="molecule type" value="Genomic_DNA"/>
</dbReference>
<feature type="domain" description="Radical SAM core" evidence="5">
    <location>
        <begin position="107"/>
        <end position="321"/>
    </location>
</feature>
<dbReference type="PANTHER" id="PTHR43524">
    <property type="entry name" value="RADICAL SAM SUPERFAMILY PROTEIN"/>
    <property type="match status" value="1"/>
</dbReference>
<sequence length="447" mass="50992">MKLSDTVKKAAFSSIINQGLNYLEKSPEENIPKLMDLVDKAMPEEWYKSQRAAIRNSIREKNNWYQLILKLYELDPGVRKTFFQNFIINASLNGSAIQEECRKREGCNVPWAILLDPTSACNLHCTGCWAAEYGHKLNLTLDDINSIVSQGKKLGTYMYIYTGGEPMVRKKDLIRICEMHPDCEFLAFTNGTLIDEEFCQEMLRVKNFVPAISLEGFEAANDGRRGEGIYQKVQSAMRLLKEHRLPFGISVCYTSANYQDVSSEKFFDMLIEAGALFVWFFHYMPVGNDAAAGLLPDPDQRKTVFEQIRKFRNSKPIFSMDFQNDAQYVGGCIAGGRYYLHINAAGDVEPCVFIHYSNANIHDCTLLEALKSPIFMAYHDGQPFNGNMLRPCPMLENPEKLRTMVKETDARSTDMQSPEDVDHLCDKCVPYAENWKGTAEELWKSQK</sequence>
<dbReference type="AlphaFoldDB" id="A0A921HZW4"/>
<evidence type="ECO:0000313" key="7">
    <source>
        <dbReference type="Proteomes" id="UP000769156"/>
    </source>
</evidence>
<dbReference type="SFLD" id="SFLDS00029">
    <property type="entry name" value="Radical_SAM"/>
    <property type="match status" value="1"/>
</dbReference>
<dbReference type="GO" id="GO:0051536">
    <property type="term" value="F:iron-sulfur cluster binding"/>
    <property type="evidence" value="ECO:0007669"/>
    <property type="project" value="UniProtKB-KW"/>
</dbReference>
<evidence type="ECO:0000256" key="3">
    <source>
        <dbReference type="ARBA" id="ARBA00023004"/>
    </source>
</evidence>
<keyword evidence="4" id="KW-0411">Iron-sulfur</keyword>
<dbReference type="GO" id="GO:0046872">
    <property type="term" value="F:metal ion binding"/>
    <property type="evidence" value="ECO:0007669"/>
    <property type="project" value="UniProtKB-KW"/>
</dbReference>
<dbReference type="Proteomes" id="UP000769156">
    <property type="component" value="Unassembled WGS sequence"/>
</dbReference>
<gene>
    <name evidence="6" type="ORF">K8V82_02820</name>
</gene>
<dbReference type="CDD" id="cd21128">
    <property type="entry name" value="SPASM_rSAM"/>
    <property type="match status" value="1"/>
</dbReference>
<keyword evidence="3" id="KW-0408">Iron</keyword>
<dbReference type="GO" id="GO:0003824">
    <property type="term" value="F:catalytic activity"/>
    <property type="evidence" value="ECO:0007669"/>
    <property type="project" value="InterPro"/>
</dbReference>
<comment type="caution">
    <text evidence="6">The sequence shown here is derived from an EMBL/GenBank/DDBJ whole genome shotgun (WGS) entry which is preliminary data.</text>
</comment>
<reference evidence="6" key="1">
    <citation type="journal article" date="2021" name="PeerJ">
        <title>Extensive microbial diversity within the chicken gut microbiome revealed by metagenomics and culture.</title>
        <authorList>
            <person name="Gilroy R."/>
            <person name="Ravi A."/>
            <person name="Getino M."/>
            <person name="Pursley I."/>
            <person name="Horton D.L."/>
            <person name="Alikhan N.F."/>
            <person name="Baker D."/>
            <person name="Gharbi K."/>
            <person name="Hall N."/>
            <person name="Watson M."/>
            <person name="Adriaenssens E.M."/>
            <person name="Foster-Nyarko E."/>
            <person name="Jarju S."/>
            <person name="Secka A."/>
            <person name="Antonio M."/>
            <person name="Oren A."/>
            <person name="Chaudhuri R.R."/>
            <person name="La Ragione R."/>
            <person name="Hildebrand F."/>
            <person name="Pallen M.J."/>
        </authorList>
    </citation>
    <scope>NUCLEOTIDE SEQUENCE</scope>
    <source>
        <strain evidence="6">ChiSjej5B23-16112</strain>
    </source>
</reference>